<evidence type="ECO:0000256" key="1">
    <source>
        <dbReference type="ARBA" id="ARBA00022468"/>
    </source>
</evidence>
<dbReference type="Gene3D" id="1.10.555.10">
    <property type="entry name" value="Rho GTPase activation protein"/>
    <property type="match status" value="1"/>
</dbReference>
<feature type="compositionally biased region" description="Low complexity" evidence="2">
    <location>
        <begin position="1"/>
        <end position="10"/>
    </location>
</feature>
<feature type="transmembrane region" description="Helical" evidence="3">
    <location>
        <begin position="326"/>
        <end position="345"/>
    </location>
</feature>
<keyword evidence="6" id="KW-1185">Reference proteome</keyword>
<dbReference type="PROSITE" id="PS50238">
    <property type="entry name" value="RHOGAP"/>
    <property type="match status" value="1"/>
</dbReference>
<dbReference type="SUPFAM" id="SSF48350">
    <property type="entry name" value="GTPase activation domain, GAP"/>
    <property type="match status" value="1"/>
</dbReference>
<dbReference type="InterPro" id="IPR008936">
    <property type="entry name" value="Rho_GTPase_activation_prot"/>
</dbReference>
<accession>A0ABR2VVE3</accession>
<keyword evidence="3" id="KW-0472">Membrane</keyword>
<comment type="caution">
    <text evidence="5">The sequence shown here is derived from an EMBL/GenBank/DDBJ whole genome shotgun (WGS) entry which is preliminary data.</text>
</comment>
<name>A0ABR2VVE3_9FUNG</name>
<gene>
    <name evidence="5" type="ORF">K7432_011009</name>
</gene>
<dbReference type="EMBL" id="JASJQH010007684">
    <property type="protein sequence ID" value="KAK9702915.1"/>
    <property type="molecule type" value="Genomic_DNA"/>
</dbReference>
<dbReference type="InterPro" id="IPR000198">
    <property type="entry name" value="RhoGAP_dom"/>
</dbReference>
<dbReference type="Pfam" id="PF00620">
    <property type="entry name" value="RhoGAP"/>
    <property type="match status" value="1"/>
</dbReference>
<sequence length="392" mass="43835">MSQPSSRLPVDLPPRPSSSSSTRSSPIVSISTVTAPAKTIKIRSQTNPDTTFDMDSLNDSPPSPSHSFDDPDQPTEATGTSALSRIQSIAREQRSKLVDINLAQKTSTMTNIAKSKGSEFKDRAYEKGTEWTKFGRNTLEKWKARNSQEHSASSLTDTGRIFGQPLQTAVDLSSIDKKCPVPADVIRCIEYLDCNGLTEVGLYRVPGSTSAVTQLKAAFDGGDDMDLMNYQEDPSTVATLLKMYLRELPDPIIPKDLLSEFNGCLPKNGELSPEQRQRQMESVPERLASVAMRLPDANYYLLHWLMSHLARLDFYHTQNKMTISNLGLIFCPTLLIGSLLFTALAKISRLWIFKIFNRNISRCFSIIYSFSIFNKCNINSLFFIGNFKTSRF</sequence>
<feature type="region of interest" description="Disordered" evidence="2">
    <location>
        <begin position="1"/>
        <end position="82"/>
    </location>
</feature>
<dbReference type="InterPro" id="IPR050729">
    <property type="entry name" value="Rho-GAP"/>
</dbReference>
<evidence type="ECO:0000256" key="2">
    <source>
        <dbReference type="SAM" id="MobiDB-lite"/>
    </source>
</evidence>
<feature type="compositionally biased region" description="Low complexity" evidence="2">
    <location>
        <begin position="17"/>
        <end position="34"/>
    </location>
</feature>
<keyword evidence="3" id="KW-1133">Transmembrane helix</keyword>
<keyword evidence="1" id="KW-0343">GTPase activation</keyword>
<organism evidence="5 6">
    <name type="scientific">Basidiobolus ranarum</name>
    <dbReference type="NCBI Taxonomy" id="34480"/>
    <lineage>
        <taxon>Eukaryota</taxon>
        <taxon>Fungi</taxon>
        <taxon>Fungi incertae sedis</taxon>
        <taxon>Zoopagomycota</taxon>
        <taxon>Entomophthoromycotina</taxon>
        <taxon>Basidiobolomycetes</taxon>
        <taxon>Basidiobolales</taxon>
        <taxon>Basidiobolaceae</taxon>
        <taxon>Basidiobolus</taxon>
    </lineage>
</organism>
<feature type="domain" description="Rho-GAP" evidence="4">
    <location>
        <begin position="170"/>
        <end position="364"/>
    </location>
</feature>
<evidence type="ECO:0000256" key="3">
    <source>
        <dbReference type="SAM" id="Phobius"/>
    </source>
</evidence>
<evidence type="ECO:0000313" key="6">
    <source>
        <dbReference type="Proteomes" id="UP001479436"/>
    </source>
</evidence>
<evidence type="ECO:0000259" key="4">
    <source>
        <dbReference type="PROSITE" id="PS50238"/>
    </source>
</evidence>
<keyword evidence="3" id="KW-0812">Transmembrane</keyword>
<protein>
    <recommendedName>
        <fullName evidence="4">Rho-GAP domain-containing protein</fullName>
    </recommendedName>
</protein>
<dbReference type="SMART" id="SM00324">
    <property type="entry name" value="RhoGAP"/>
    <property type="match status" value="1"/>
</dbReference>
<dbReference type="Proteomes" id="UP001479436">
    <property type="component" value="Unassembled WGS sequence"/>
</dbReference>
<reference evidence="5 6" key="1">
    <citation type="submission" date="2023-04" db="EMBL/GenBank/DDBJ databases">
        <title>Genome of Basidiobolus ranarum AG-B5.</title>
        <authorList>
            <person name="Stajich J.E."/>
            <person name="Carter-House D."/>
            <person name="Gryganskyi A."/>
        </authorList>
    </citation>
    <scope>NUCLEOTIDE SEQUENCE [LARGE SCALE GENOMIC DNA]</scope>
    <source>
        <strain evidence="5 6">AG-B5</strain>
    </source>
</reference>
<proteinExistence type="predicted"/>
<dbReference type="PANTHER" id="PTHR23176">
    <property type="entry name" value="RHO/RAC/CDC GTPASE-ACTIVATING PROTEIN"/>
    <property type="match status" value="1"/>
</dbReference>
<feature type="transmembrane region" description="Helical" evidence="3">
    <location>
        <begin position="366"/>
        <end position="387"/>
    </location>
</feature>
<dbReference type="PANTHER" id="PTHR23176:SF129">
    <property type="entry name" value="RHO GTPASE ACTIVATING PROTEIN AT 16F, ISOFORM E-RELATED"/>
    <property type="match status" value="1"/>
</dbReference>
<evidence type="ECO:0000313" key="5">
    <source>
        <dbReference type="EMBL" id="KAK9702915.1"/>
    </source>
</evidence>